<dbReference type="GO" id="GO:0009986">
    <property type="term" value="C:cell surface"/>
    <property type="evidence" value="ECO:0007669"/>
    <property type="project" value="TreeGrafter"/>
</dbReference>
<dbReference type="GO" id="GO:0005576">
    <property type="term" value="C:extracellular region"/>
    <property type="evidence" value="ECO:0007669"/>
    <property type="project" value="UniProtKB-SubCell"/>
</dbReference>
<feature type="disulfide bond" evidence="6">
    <location>
        <begin position="89"/>
        <end position="116"/>
    </location>
</feature>
<keyword evidence="9" id="KW-1185">Reference proteome</keyword>
<feature type="disulfide bond" evidence="6">
    <location>
        <begin position="130"/>
        <end position="156"/>
    </location>
</feature>
<dbReference type="InterPro" id="IPR013806">
    <property type="entry name" value="Kringle-like"/>
</dbReference>
<sequence length="597" mass="67787">MFWGKKRPFCPPGRLVHQPDGVAGHRSLAQQHSALAEPEEPLLATFEVFAIYLPCMNPLEGEGGGKKGDGAPQPCVFPFIYKQKSYSSCTKAGNIQLNLWCATTANYDRDRKWKNCAPYEYGGNSGGENCTFPFVYKKRIFYTCTDENALYGRFWCSTTGSYDKDRRWSYCADTRLAAHSQGPCVFPFTYKFKSYSTCTRDGEPSGRLWCSLSSNYDVDQKRAYCDLSESRPCVFPFIYKKKSYSACTTEGSSDGQPWCATTANYNIDSKWKQCSPQEYEGSSKGQPCVFPFVLEKQTFYTCTNAPAKNGRYWCATTGSYDKDEKWSYCADTRLDDSPKGPCVFPFIYNGTSYSSCTKDGEPKGRLWCSLTKNYDADLKRTYCDPSEFLPCHFPFIWRGISYSACTKEGSTDDQLWCATTPNYDRHTKWKACSLQEYEGNSGGQPCVFPFIYRNRTFYTCTNESSKDGRFWCATTGNYDEDGLWSYCADTSKMPGAVMLVDSMETSIKSEDGEVLGIFWTANPRIHWCLCLCCQKVLGSSSGSRVLPLHEWLRKMYSTCITTDEITGKPWCSLTSNYDVDRIWTFCDHSDNKAKDVR</sequence>
<dbReference type="PANTHER" id="PTHR22918:SF1">
    <property type="entry name" value="FIBRONECTIN TYPE-II DOMAIN-CONTAINING PROTEIN"/>
    <property type="match status" value="1"/>
</dbReference>
<feature type="disulfide bond" evidence="6">
    <location>
        <begin position="446"/>
        <end position="472"/>
    </location>
</feature>
<feature type="disulfide bond" evidence="6">
    <location>
        <begin position="247"/>
        <end position="274"/>
    </location>
</feature>
<feature type="disulfide bond" evidence="6">
    <location>
        <begin position="391"/>
        <end position="417"/>
    </location>
</feature>
<dbReference type="InterPro" id="IPR036943">
    <property type="entry name" value="FN_type2_sf"/>
</dbReference>
<comment type="caution">
    <text evidence="8">The sequence shown here is derived from an EMBL/GenBank/DDBJ whole genome shotgun (WGS) entry which is preliminary data.</text>
</comment>
<dbReference type="InterPro" id="IPR051666">
    <property type="entry name" value="SP_Capacitation_Regulator"/>
</dbReference>
<dbReference type="GO" id="GO:0048240">
    <property type="term" value="P:sperm capacitation"/>
    <property type="evidence" value="ECO:0007669"/>
    <property type="project" value="TreeGrafter"/>
</dbReference>
<comment type="subcellular location">
    <subcellularLocation>
        <location evidence="1">Secreted</location>
    </subcellularLocation>
</comment>
<feature type="disulfide bond" evidence="6">
    <location>
        <begin position="184"/>
        <end position="210"/>
    </location>
</feature>
<dbReference type="OrthoDB" id="406838at2759"/>
<dbReference type="InterPro" id="IPR000562">
    <property type="entry name" value="FN_type2_dom"/>
</dbReference>
<name>A0A9Q0XIB3_9SAUR</name>
<dbReference type="PROSITE" id="PS00023">
    <property type="entry name" value="FN2_1"/>
    <property type="match status" value="1"/>
</dbReference>
<evidence type="ECO:0000256" key="3">
    <source>
        <dbReference type="ARBA" id="ARBA00022525"/>
    </source>
</evidence>
<feature type="disulfide bond" evidence="6">
    <location>
        <begin position="559"/>
        <end position="586"/>
    </location>
</feature>
<evidence type="ECO:0000313" key="8">
    <source>
        <dbReference type="EMBL" id="KAJ7313793.1"/>
    </source>
</evidence>
<evidence type="ECO:0000313" key="9">
    <source>
        <dbReference type="Proteomes" id="UP001142489"/>
    </source>
</evidence>
<dbReference type="Proteomes" id="UP001142489">
    <property type="component" value="Unassembled WGS sequence"/>
</dbReference>
<feature type="disulfide bond" evidence="6">
    <location>
        <begin position="405"/>
        <end position="432"/>
    </location>
</feature>
<reference evidence="8" key="1">
    <citation type="journal article" date="2023" name="DNA Res.">
        <title>Chromosome-level genome assembly of Phrynocephalus forsythii using third-generation DNA sequencing and Hi-C analysis.</title>
        <authorList>
            <person name="Qi Y."/>
            <person name="Zhao W."/>
            <person name="Zhao Y."/>
            <person name="Niu C."/>
            <person name="Cao S."/>
            <person name="Zhang Y."/>
        </authorList>
    </citation>
    <scope>NUCLEOTIDE SEQUENCE</scope>
    <source>
        <tissue evidence="8">Muscle</tissue>
    </source>
</reference>
<evidence type="ECO:0000256" key="2">
    <source>
        <dbReference type="ARBA" id="ARBA00010011"/>
    </source>
</evidence>
<feature type="disulfide bond" evidence="6">
    <location>
        <begin position="75"/>
        <end position="101"/>
    </location>
</feature>
<dbReference type="PRINTS" id="PR00013">
    <property type="entry name" value="FNTYPEII"/>
</dbReference>
<comment type="caution">
    <text evidence="6">Lacks conserved residue(s) required for the propagation of feature annotation.</text>
</comment>
<evidence type="ECO:0000256" key="5">
    <source>
        <dbReference type="ARBA" id="ARBA00023157"/>
    </source>
</evidence>
<feature type="domain" description="Fibronectin type-II" evidence="7">
    <location>
        <begin position="441"/>
        <end position="489"/>
    </location>
</feature>
<dbReference type="CDD" id="cd00062">
    <property type="entry name" value="FN2"/>
    <property type="match status" value="8"/>
</dbReference>
<dbReference type="Gene3D" id="2.10.10.10">
    <property type="entry name" value="Fibronectin, type II, collagen-binding"/>
    <property type="match status" value="9"/>
</dbReference>
<gene>
    <name evidence="8" type="ORF">JRQ81_005494</name>
</gene>
<feature type="domain" description="Fibronectin type-II" evidence="7">
    <location>
        <begin position="283"/>
        <end position="331"/>
    </location>
</feature>
<feature type="domain" description="Fibronectin type-II" evidence="7">
    <location>
        <begin position="179"/>
        <end position="227"/>
    </location>
</feature>
<feature type="disulfide bond" evidence="6">
    <location>
        <begin position="356"/>
        <end position="383"/>
    </location>
</feature>
<feature type="disulfide bond" evidence="6">
    <location>
        <begin position="198"/>
        <end position="225"/>
    </location>
</feature>
<evidence type="ECO:0000256" key="6">
    <source>
        <dbReference type="PROSITE-ProRule" id="PRU00479"/>
    </source>
</evidence>
<feature type="disulfide bond" evidence="6">
    <location>
        <begin position="233"/>
        <end position="259"/>
    </location>
</feature>
<feature type="disulfide bond" evidence="6">
    <location>
        <begin position="144"/>
        <end position="171"/>
    </location>
</feature>
<accession>A0A9Q0XIB3</accession>
<dbReference type="PROSITE" id="PS51092">
    <property type="entry name" value="FN2_2"/>
    <property type="match status" value="9"/>
</dbReference>
<feature type="domain" description="Fibronectin type-II" evidence="7">
    <location>
        <begin position="125"/>
        <end position="173"/>
    </location>
</feature>
<dbReference type="EMBL" id="JAPFRF010000012">
    <property type="protein sequence ID" value="KAJ7313793.1"/>
    <property type="molecule type" value="Genomic_DNA"/>
</dbReference>
<protein>
    <recommendedName>
        <fullName evidence="7">Fibronectin type-II domain-containing protein</fullName>
    </recommendedName>
</protein>
<feature type="disulfide bond" evidence="6">
    <location>
        <begin position="288"/>
        <end position="314"/>
    </location>
</feature>
<feature type="domain" description="Fibronectin type-II" evidence="7">
    <location>
        <begin position="337"/>
        <end position="385"/>
    </location>
</feature>
<dbReference type="GO" id="GO:0008201">
    <property type="term" value="F:heparin binding"/>
    <property type="evidence" value="ECO:0007669"/>
    <property type="project" value="TreeGrafter"/>
</dbReference>
<dbReference type="AlphaFoldDB" id="A0A9Q0XIB3"/>
<feature type="domain" description="Fibronectin type-II" evidence="7">
    <location>
        <begin position="540"/>
        <end position="588"/>
    </location>
</feature>
<dbReference type="SMART" id="SM00059">
    <property type="entry name" value="FN2"/>
    <property type="match status" value="9"/>
</dbReference>
<feature type="disulfide bond" evidence="6">
    <location>
        <begin position="302"/>
        <end position="329"/>
    </location>
</feature>
<dbReference type="PANTHER" id="PTHR22918">
    <property type="entry name" value="SEMINAL PLASMA PROTEIN"/>
    <property type="match status" value="1"/>
</dbReference>
<feature type="domain" description="Fibronectin type-II" evidence="7">
    <location>
        <begin position="386"/>
        <end position="434"/>
    </location>
</feature>
<keyword evidence="3" id="KW-0964">Secreted</keyword>
<organism evidence="8 9">
    <name type="scientific">Phrynocephalus forsythii</name>
    <dbReference type="NCBI Taxonomy" id="171643"/>
    <lineage>
        <taxon>Eukaryota</taxon>
        <taxon>Metazoa</taxon>
        <taxon>Chordata</taxon>
        <taxon>Craniata</taxon>
        <taxon>Vertebrata</taxon>
        <taxon>Euteleostomi</taxon>
        <taxon>Lepidosauria</taxon>
        <taxon>Squamata</taxon>
        <taxon>Bifurcata</taxon>
        <taxon>Unidentata</taxon>
        <taxon>Episquamata</taxon>
        <taxon>Toxicofera</taxon>
        <taxon>Iguania</taxon>
        <taxon>Acrodonta</taxon>
        <taxon>Agamidae</taxon>
        <taxon>Agaminae</taxon>
        <taxon>Phrynocephalus</taxon>
    </lineage>
</organism>
<evidence type="ECO:0000259" key="7">
    <source>
        <dbReference type="PROSITE" id="PS51092"/>
    </source>
</evidence>
<keyword evidence="4" id="KW-0677">Repeat</keyword>
<feature type="disulfide bond" evidence="6">
    <location>
        <begin position="342"/>
        <end position="368"/>
    </location>
</feature>
<evidence type="ECO:0000256" key="1">
    <source>
        <dbReference type="ARBA" id="ARBA00004613"/>
    </source>
</evidence>
<evidence type="ECO:0000256" key="4">
    <source>
        <dbReference type="ARBA" id="ARBA00022737"/>
    </source>
</evidence>
<feature type="domain" description="Fibronectin type-II" evidence="7">
    <location>
        <begin position="70"/>
        <end position="118"/>
    </location>
</feature>
<keyword evidence="5 6" id="KW-1015">Disulfide bond</keyword>
<feature type="disulfide bond" evidence="6">
    <location>
        <begin position="460"/>
        <end position="487"/>
    </location>
</feature>
<dbReference type="FunFam" id="2.10.10.10:FF:000003">
    <property type="entry name" value="binder of sperm protein homolog 1"/>
    <property type="match status" value="5"/>
</dbReference>
<dbReference type="SUPFAM" id="SSF57440">
    <property type="entry name" value="Kringle-like"/>
    <property type="match status" value="9"/>
</dbReference>
<dbReference type="Pfam" id="PF00040">
    <property type="entry name" value="fn2"/>
    <property type="match status" value="9"/>
</dbReference>
<feature type="domain" description="Fibronectin type-II" evidence="7">
    <location>
        <begin position="228"/>
        <end position="276"/>
    </location>
</feature>
<proteinExistence type="inferred from homology"/>
<comment type="similarity">
    <text evidence="2">Belongs to the seminal plasma protein family.</text>
</comment>
<dbReference type="FunFam" id="2.10.10.10:FF:000011">
    <property type="entry name" value="Uncharacterized protein"/>
    <property type="match status" value="3"/>
</dbReference>